<keyword evidence="2" id="KW-1185">Reference proteome</keyword>
<dbReference type="EMBL" id="JBBPDW010000021">
    <property type="protein sequence ID" value="KAK7543178.1"/>
    <property type="molecule type" value="Genomic_DNA"/>
</dbReference>
<proteinExistence type="predicted"/>
<comment type="caution">
    <text evidence="1">The sequence shown here is derived from an EMBL/GenBank/DDBJ whole genome shotgun (WGS) entry which is preliminary data.</text>
</comment>
<evidence type="ECO:0008006" key="3">
    <source>
        <dbReference type="Google" id="ProtNLM"/>
    </source>
</evidence>
<sequence>MLSGSNAPVLERSRSSRRHRLFRHPPCTCVFILSFSSAYGRRFPFLCLCLFHQVGSTSFAHCSVPHPHEPRKEPPRMVCIWHTSGEIRGRLAARIDNVLTSSWSAPTYLPSFPATQRHWAVNVFYFSWIVSFLKLTRSSLIRMLLCFTKQTREREGKKR</sequence>
<gene>
    <name evidence="1" type="ORF">IWX46DRAFT_155584</name>
</gene>
<dbReference type="Proteomes" id="UP001365128">
    <property type="component" value="Unassembled WGS sequence"/>
</dbReference>
<name>A0ABR1M6A5_9PEZI</name>
<evidence type="ECO:0000313" key="1">
    <source>
        <dbReference type="EMBL" id="KAK7543178.1"/>
    </source>
</evidence>
<protein>
    <recommendedName>
        <fullName evidence="3">Transmembrane protein</fullName>
    </recommendedName>
</protein>
<reference evidence="1 2" key="1">
    <citation type="submission" date="2024-04" db="EMBL/GenBank/DDBJ databases">
        <title>Phyllosticta paracitricarpa is synonymous to the EU quarantine fungus P. citricarpa based on phylogenomic analyses.</title>
        <authorList>
            <consortium name="Lawrence Berkeley National Laboratory"/>
            <person name="Van Ingen-Buijs V.A."/>
            <person name="Van Westerhoven A.C."/>
            <person name="Haridas S."/>
            <person name="Skiadas P."/>
            <person name="Martin F."/>
            <person name="Groenewald J.Z."/>
            <person name="Crous P.W."/>
            <person name="Seidl M.F."/>
        </authorList>
    </citation>
    <scope>NUCLEOTIDE SEQUENCE [LARGE SCALE GENOMIC DNA]</scope>
    <source>
        <strain evidence="1 2">CBS 122670</strain>
    </source>
</reference>
<organism evidence="1 2">
    <name type="scientific">Phyllosticta citricarpa</name>
    <dbReference type="NCBI Taxonomy" id="55181"/>
    <lineage>
        <taxon>Eukaryota</taxon>
        <taxon>Fungi</taxon>
        <taxon>Dikarya</taxon>
        <taxon>Ascomycota</taxon>
        <taxon>Pezizomycotina</taxon>
        <taxon>Dothideomycetes</taxon>
        <taxon>Dothideomycetes incertae sedis</taxon>
        <taxon>Botryosphaeriales</taxon>
        <taxon>Phyllostictaceae</taxon>
        <taxon>Phyllosticta</taxon>
    </lineage>
</organism>
<evidence type="ECO:0000313" key="2">
    <source>
        <dbReference type="Proteomes" id="UP001365128"/>
    </source>
</evidence>
<accession>A0ABR1M6A5</accession>